<keyword evidence="1" id="KW-0812">Transmembrane</keyword>
<reference evidence="3 4" key="1">
    <citation type="submission" date="2015-05" db="EMBL/GenBank/DDBJ databases">
        <title>Genome sequencing and analysis of members of genus Stenotrophomonas.</title>
        <authorList>
            <person name="Patil P.P."/>
            <person name="Midha S."/>
            <person name="Patil P.B."/>
        </authorList>
    </citation>
    <scope>NUCLEOTIDE SEQUENCE [LARGE SCALE GENOMIC DNA]</scope>
    <source>
        <strain evidence="3 4">DSM 21508</strain>
    </source>
</reference>
<sequence length="726" mass="75112">MQRARTPGFPHPQRGAMSVTMLLVMIGLVAMLGLVEIGYLYWAKRDAQKVADLSAIAGAQRLDLCNASFSDNSAARNNAERQNRFVGVLAIQCGSWNTTHPAADHFVAGVSASHPLNAVKVTASRSVLPLFGQNASLPQISAQAVAKRSAPTAVFSVGSQLLRINGNTPLGSTLKLVGVDLDQTTLLGYDGLAQARVTPGGLLQALGIPVDANISIGDFNALLAAHKVSLGRLVDATASVLARSGVAAADLTLLRNALGTRLDLDALTVQLGSDANGSGLFAKIVAPDGSASSALQANVSALDLLTTGITIASDGRGVSINQLNLLGEAVSVRTGVVEPPSIGIGGVGATAYNAQVRVVADVDTNGIRILGLGLGQLLGNLGIRVKLPVHADVTNAMGTLVSLQCTTERPTATIRVDASVLRSCVGKVAEAERFSTRNVCGTTLQNEQMITLLGAAVVNDKLSLDALQASEQVTLAAGETASTRINPLLIGDTVSHIVEELLRVLSNLLSPASNGMSTSQAADNLADQLLKAANPGTSRYNATTTVAFLRRTEPHNGIQPFKEWQLTNGVPHACPLLLGTCFKTGPVWDGFKATVTGEGLGLVDGLLGSLAGGLLINRCDSLLTNLGGDAAYNSCVQKNLSSYLQTAPEGVLDAYLGSGVTAPGNQVSCRGLLCILLKPVLDVLKPVLNGIGTLLTTTLANVLGLELGRTDVHVQSIQCNSAQLVY</sequence>
<comment type="caution">
    <text evidence="3">The sequence shown here is derived from an EMBL/GenBank/DDBJ whole genome shotgun (WGS) entry which is preliminary data.</text>
</comment>
<dbReference type="PATRIC" id="fig|517011.3.peg.1886"/>
<dbReference type="InterPro" id="IPR018705">
    <property type="entry name" value="DUF2134_membrane"/>
</dbReference>
<name>A0A0R0CUK0_9GAMM</name>
<dbReference type="Proteomes" id="UP000051386">
    <property type="component" value="Unassembled WGS sequence"/>
</dbReference>
<feature type="domain" description="DUF2134" evidence="2">
    <location>
        <begin position="57"/>
        <end position="146"/>
    </location>
</feature>
<accession>A0A0R0CUK0</accession>
<keyword evidence="4" id="KW-1185">Reference proteome</keyword>
<evidence type="ECO:0000256" key="1">
    <source>
        <dbReference type="SAM" id="Phobius"/>
    </source>
</evidence>
<feature type="transmembrane region" description="Helical" evidence="1">
    <location>
        <begin position="21"/>
        <end position="42"/>
    </location>
</feature>
<evidence type="ECO:0000313" key="3">
    <source>
        <dbReference type="EMBL" id="KRG73423.1"/>
    </source>
</evidence>
<evidence type="ECO:0000313" key="4">
    <source>
        <dbReference type="Proteomes" id="UP000051386"/>
    </source>
</evidence>
<dbReference type="EMBL" id="LDJK01000046">
    <property type="protein sequence ID" value="KRG73423.1"/>
    <property type="molecule type" value="Genomic_DNA"/>
</dbReference>
<evidence type="ECO:0000259" key="2">
    <source>
        <dbReference type="Pfam" id="PF09977"/>
    </source>
</evidence>
<keyword evidence="1" id="KW-1133">Transmembrane helix</keyword>
<dbReference type="Pfam" id="PF09977">
    <property type="entry name" value="Tad_C"/>
    <property type="match status" value="1"/>
</dbReference>
<protein>
    <recommendedName>
        <fullName evidence="2">DUF2134 domain-containing protein</fullName>
    </recommendedName>
</protein>
<gene>
    <name evidence="3" type="ORF">ABB28_10875</name>
</gene>
<proteinExistence type="predicted"/>
<dbReference type="AlphaFoldDB" id="A0A0R0CUK0"/>
<keyword evidence="1" id="KW-0472">Membrane</keyword>
<dbReference type="RefSeq" id="WP_057508642.1">
    <property type="nucleotide sequence ID" value="NZ_LDJK01000046.1"/>
</dbReference>
<organism evidence="3 4">
    <name type="scientific">Stenotrophomonas chelatiphaga</name>
    <dbReference type="NCBI Taxonomy" id="517011"/>
    <lineage>
        <taxon>Bacteria</taxon>
        <taxon>Pseudomonadati</taxon>
        <taxon>Pseudomonadota</taxon>
        <taxon>Gammaproteobacteria</taxon>
        <taxon>Lysobacterales</taxon>
        <taxon>Lysobacteraceae</taxon>
        <taxon>Stenotrophomonas</taxon>
    </lineage>
</organism>